<evidence type="ECO:0000313" key="1">
    <source>
        <dbReference type="EMBL" id="KAJ9076113.1"/>
    </source>
</evidence>
<comment type="caution">
    <text evidence="1">The sequence shown here is derived from an EMBL/GenBank/DDBJ whole genome shotgun (WGS) entry which is preliminary data.</text>
</comment>
<reference evidence="1" key="1">
    <citation type="submission" date="2022-04" db="EMBL/GenBank/DDBJ databases">
        <title>Genome of the entomopathogenic fungus Entomophthora muscae.</title>
        <authorList>
            <person name="Elya C."/>
            <person name="Lovett B.R."/>
            <person name="Lee E."/>
            <person name="Macias A.M."/>
            <person name="Hajek A.E."/>
            <person name="De Bivort B.L."/>
            <person name="Kasson M.T."/>
            <person name="De Fine Licht H.H."/>
            <person name="Stajich J.E."/>
        </authorList>
    </citation>
    <scope>NUCLEOTIDE SEQUENCE</scope>
    <source>
        <strain evidence="1">Berkeley</strain>
    </source>
</reference>
<organism evidence="1 2">
    <name type="scientific">Entomophthora muscae</name>
    <dbReference type="NCBI Taxonomy" id="34485"/>
    <lineage>
        <taxon>Eukaryota</taxon>
        <taxon>Fungi</taxon>
        <taxon>Fungi incertae sedis</taxon>
        <taxon>Zoopagomycota</taxon>
        <taxon>Entomophthoromycotina</taxon>
        <taxon>Entomophthoromycetes</taxon>
        <taxon>Entomophthorales</taxon>
        <taxon>Entomophthoraceae</taxon>
        <taxon>Entomophthora</taxon>
    </lineage>
</organism>
<gene>
    <name evidence="1" type="ORF">DSO57_1029389</name>
</gene>
<keyword evidence="2" id="KW-1185">Reference proteome</keyword>
<accession>A0ACC2TNK0</accession>
<proteinExistence type="predicted"/>
<evidence type="ECO:0000313" key="2">
    <source>
        <dbReference type="Proteomes" id="UP001165960"/>
    </source>
</evidence>
<dbReference type="EMBL" id="QTSX02002323">
    <property type="protein sequence ID" value="KAJ9076113.1"/>
    <property type="molecule type" value="Genomic_DNA"/>
</dbReference>
<dbReference type="Proteomes" id="UP001165960">
    <property type="component" value="Unassembled WGS sequence"/>
</dbReference>
<sequence length="53" mass="6073">MTMSMHVLSYLLYTLLNQQSLHQTITASLLRLLPLTQQMLLLPLDWNATIFAA</sequence>
<name>A0ACC2TNK0_9FUNG</name>
<protein>
    <submittedName>
        <fullName evidence="1">Uncharacterized protein</fullName>
    </submittedName>
</protein>